<dbReference type="EMBL" id="CP012678">
    <property type="protein sequence ID" value="ALF59888.1"/>
    <property type="molecule type" value="Genomic_DNA"/>
</dbReference>
<feature type="transmembrane region" description="Helical" evidence="1">
    <location>
        <begin position="148"/>
        <end position="170"/>
    </location>
</feature>
<dbReference type="Proteomes" id="UP000059847">
    <property type="component" value="Chromosome"/>
</dbReference>
<accession>A0A0M5TIX5</accession>
<evidence type="ECO:0008006" key="4">
    <source>
        <dbReference type="Google" id="ProtNLM"/>
    </source>
</evidence>
<protein>
    <recommendedName>
        <fullName evidence="4">Cyclic nucleotide-binding protein</fullName>
    </recommendedName>
</protein>
<dbReference type="RefSeq" id="WP_062534693.1">
    <property type="nucleotide sequence ID" value="NZ_CP012678.1"/>
</dbReference>
<feature type="transmembrane region" description="Helical" evidence="1">
    <location>
        <begin position="119"/>
        <end position="142"/>
    </location>
</feature>
<dbReference type="PANTHER" id="PTHR41386:SF1">
    <property type="entry name" value="MEMBRANE PROTEIN"/>
    <property type="match status" value="1"/>
</dbReference>
<dbReference type="InterPro" id="IPR010406">
    <property type="entry name" value="DUF1003"/>
</dbReference>
<dbReference type="AlphaFoldDB" id="A0A0M5TIX5"/>
<keyword evidence="1" id="KW-0472">Membrane</keyword>
<evidence type="ECO:0000256" key="1">
    <source>
        <dbReference type="SAM" id="Phobius"/>
    </source>
</evidence>
<name>A0A0M5TIX5_9GAMM</name>
<dbReference type="STRING" id="45610.AOC03_07410"/>
<gene>
    <name evidence="2" type="ORF">AOC03_07410</name>
</gene>
<proteinExistence type="predicted"/>
<evidence type="ECO:0000313" key="3">
    <source>
        <dbReference type="Proteomes" id="UP000059847"/>
    </source>
</evidence>
<evidence type="ECO:0000313" key="2">
    <source>
        <dbReference type="EMBL" id="ALF59888.1"/>
    </source>
</evidence>
<keyword evidence="1" id="KW-1133">Transmembrane helix</keyword>
<dbReference type="PANTHER" id="PTHR41386">
    <property type="entry name" value="INTEGRAL MEMBRANE PROTEIN-RELATED"/>
    <property type="match status" value="1"/>
</dbReference>
<organism evidence="2 3">
    <name type="scientific">Psychrobacter urativorans</name>
    <dbReference type="NCBI Taxonomy" id="45610"/>
    <lineage>
        <taxon>Bacteria</taxon>
        <taxon>Pseudomonadati</taxon>
        <taxon>Pseudomonadota</taxon>
        <taxon>Gammaproteobacteria</taxon>
        <taxon>Moraxellales</taxon>
        <taxon>Moraxellaceae</taxon>
        <taxon>Psychrobacter</taxon>
    </lineage>
</organism>
<reference evidence="2 3" key="1">
    <citation type="submission" date="2015-09" db="EMBL/GenBank/DDBJ databases">
        <title>Complete genome of Psychrobacter urativorans R10.10B.</title>
        <authorList>
            <person name="See-Too W.S."/>
            <person name="Chan K.G."/>
        </authorList>
    </citation>
    <scope>NUCLEOTIDE SEQUENCE [LARGE SCALE GENOMIC DNA]</scope>
    <source>
        <strain evidence="2 3">R10.10B</strain>
    </source>
</reference>
<sequence length="233" mass="26964">MNKKNESHRCIVCGQNYPIKILTPLGAVRKTITAEISNDFPDYSLNDYICPTDLSKYRMQYVQASLKSEKGEVTDLESELIKSMQHHELITKDVDTTLDQEWTFGERLADKIATFGGSWTFLICFAIFLAIWIIINTVVMVAHPADPYPFILLNLILSCIAAIQAPVIMMSQNRQETKDRLRSENDYQINLKAELEIQHLHEKLDHLLMHQWDRLAEIQEMQLDLLSEMSKKH</sequence>
<keyword evidence="1" id="KW-0812">Transmembrane</keyword>
<keyword evidence="3" id="KW-1185">Reference proteome</keyword>
<dbReference type="OrthoDB" id="9795736at2"/>
<dbReference type="KEGG" id="pur:AOC03_07410"/>
<dbReference type="Pfam" id="PF06210">
    <property type="entry name" value="DUF1003"/>
    <property type="match status" value="1"/>
</dbReference>